<dbReference type="Proteomes" id="UP001364695">
    <property type="component" value="Unassembled WGS sequence"/>
</dbReference>
<organism evidence="1 2">
    <name type="scientific">Amphibiibacter pelophylacis</name>
    <dbReference type="NCBI Taxonomy" id="1799477"/>
    <lineage>
        <taxon>Bacteria</taxon>
        <taxon>Pseudomonadati</taxon>
        <taxon>Pseudomonadota</taxon>
        <taxon>Betaproteobacteria</taxon>
        <taxon>Burkholderiales</taxon>
        <taxon>Sphaerotilaceae</taxon>
        <taxon>Amphibiibacter</taxon>
    </lineage>
</organism>
<accession>A0ACC6NZ19</accession>
<evidence type="ECO:0000313" key="1">
    <source>
        <dbReference type="EMBL" id="MEJ7137183.1"/>
    </source>
</evidence>
<dbReference type="EMBL" id="JAWDIE010000002">
    <property type="protein sequence ID" value="MEJ7137183.1"/>
    <property type="molecule type" value="Genomic_DNA"/>
</dbReference>
<proteinExistence type="predicted"/>
<reference evidence="1" key="1">
    <citation type="submission" date="2023-10" db="EMBL/GenBank/DDBJ databases">
        <title>Amphibacter perezi, gen. nov., sp. nov. a novel taxa of the family Comamonadaceae, class Betaproteobacteria isolated from the skin microbiota of Pelophylax perezi from different populations.</title>
        <authorList>
            <person name="Costa S."/>
            <person name="Proenca D.N."/>
            <person name="Lopes I."/>
            <person name="Morais P.V."/>
        </authorList>
    </citation>
    <scope>NUCLEOTIDE SEQUENCE</scope>
    <source>
        <strain evidence="1">SL12-8</strain>
    </source>
</reference>
<protein>
    <submittedName>
        <fullName evidence="1">ShlB/FhaC/HecB family hemolysin secretion/activation protein</fullName>
    </submittedName>
</protein>
<keyword evidence="2" id="KW-1185">Reference proteome</keyword>
<evidence type="ECO:0000313" key="2">
    <source>
        <dbReference type="Proteomes" id="UP001364695"/>
    </source>
</evidence>
<name>A0ACC6NZ19_9BURK</name>
<gene>
    <name evidence="1" type="ORF">RV045_01905</name>
</gene>
<comment type="caution">
    <text evidence="1">The sequence shown here is derived from an EMBL/GenBank/DDBJ whole genome shotgun (WGS) entry which is preliminary data.</text>
</comment>
<sequence>MRMTPKAIQICRPVAVCLTLGASSPLLLAQSVPDAGSLTQQTERDRQPAAPARVAPAAPQPQAQPSVSGELPAQVTVKAFQFTGNTLLPAELLQERVRPWVGQTLDLEGLKAVTAAVSDAYREGGWVVRVLLPAQDITGGTVTLQVVEAQVGQLRLQGESRASAQQVEQTVRRAGVVPGQPLNAGALDRGLRIASDLAGVAVSGVLGAGEKPGQTDVTLRMTPEPLLYGSVGVDNQGTRSTGPLRLQAQVGLASPLGRGETFSLRLLHAEGLNYFSGAAQFPLGTDGLRLGANLSWLGYRLITPEFASLAASGSSRSAGLNLVYPLLRSARSNVYLQGGFERRNYDNTANGNSTGYGVNAASVGLSGDRVVDAGSGGITSWSATLVSADVQREATSGVAGRSTKLRYDISHQQNLGGSFSLYGSLRGQWADSAQDSSERFYAGGPQGVRAYPSGEGGGKDGQLLQLEARAALPWNLTASVFYDRALLNRDPSDSPTGGSATYQGAGVGLTWYGPKGISATATWARRVGSNPLPALDGRDQDGTLRKSRVWLSLNAAF</sequence>